<feature type="compositionally biased region" description="Low complexity" evidence="1">
    <location>
        <begin position="315"/>
        <end position="331"/>
    </location>
</feature>
<protein>
    <submittedName>
        <fullName evidence="3">Uncharacterized protein</fullName>
    </submittedName>
</protein>
<gene>
    <name evidence="2" type="ORF">TAT_000096300</name>
    <name evidence="3" type="ORF">TAV_000095700</name>
</gene>
<dbReference type="EMBL" id="UIVS01000001">
    <property type="protein sequence ID" value="SVP90252.1"/>
    <property type="molecule type" value="Genomic_DNA"/>
</dbReference>
<sequence>MAMNKCIKLFLILVFVGAVAFGVTFLPFNLSDKFKAVVEKVSSHLRGLGGMGSDEKVRLDFSKRDSYTHGNLNVVLDKADNVPKDGYLKFIHKGEKDLPLDVEGFTLGDTTLEGVEPGLLDYAAGYFKGESPHLLLVELCLHNKGDGDNGNGEGNKDETKKGETDPKGTDGGKGTGPGDKTEGEKVFYCPGENNKWVKLPDGADLGAKVDEVFATLSANTPATGTPEGGVVTTPVVPATPLPGNQNLDFPKGESPVPAPQNYPLTGPGATNAAAPLPVGVAPAGGQPETVAPTGGQPGPDGPVVPGNPGTGAGVPTGVPGPTVPSGTVGNPGNHGPGNLGTDGTGHAETAGTGVPGGAGVSEPGRNGLAGGPTEGRDAQGGGVSPSGRGTDSTGHGLGGGDTGVGAVGAGNGVAGVGVGGVAGTGPAPAQPVVPPAKVPEVPKTPAPTQTTVTVAEQPTGSGVAASNVGGQNQNQANGQNNGQNGDNTVASGGSSGTTPGNAS</sequence>
<evidence type="ECO:0000313" key="2">
    <source>
        <dbReference type="EMBL" id="SVP89111.1"/>
    </source>
</evidence>
<feature type="compositionally biased region" description="Basic and acidic residues" evidence="1">
    <location>
        <begin position="154"/>
        <end position="170"/>
    </location>
</feature>
<dbReference type="VEuPathDB" id="PiroplasmaDB:TA16095"/>
<accession>A0A3B0MLA4</accession>
<feature type="compositionally biased region" description="Low complexity" evidence="1">
    <location>
        <begin position="467"/>
        <end position="487"/>
    </location>
</feature>
<feature type="compositionally biased region" description="Low complexity" evidence="1">
    <location>
        <begin position="446"/>
        <end position="459"/>
    </location>
</feature>
<evidence type="ECO:0000256" key="1">
    <source>
        <dbReference type="SAM" id="MobiDB-lite"/>
    </source>
</evidence>
<feature type="compositionally biased region" description="Gly residues" evidence="1">
    <location>
        <begin position="332"/>
        <end position="343"/>
    </location>
</feature>
<name>A0A3B0MLA4_THEAN</name>
<proteinExistence type="predicted"/>
<feature type="region of interest" description="Disordered" evidence="1">
    <location>
        <begin position="423"/>
        <end position="503"/>
    </location>
</feature>
<evidence type="ECO:0000313" key="3">
    <source>
        <dbReference type="EMBL" id="SVP90252.1"/>
    </source>
</evidence>
<feature type="compositionally biased region" description="Pro residues" evidence="1">
    <location>
        <begin position="428"/>
        <end position="445"/>
    </location>
</feature>
<reference evidence="3" key="1">
    <citation type="submission" date="2018-07" db="EMBL/GenBank/DDBJ databases">
        <authorList>
            <person name="Quirk P.G."/>
            <person name="Krulwich T.A."/>
        </authorList>
    </citation>
    <scope>NUCLEOTIDE SEQUENCE</scope>
    <source>
        <strain evidence="3">Anand</strain>
    </source>
</reference>
<feature type="compositionally biased region" description="Low complexity" evidence="1">
    <location>
        <begin position="272"/>
        <end position="285"/>
    </location>
</feature>
<feature type="region of interest" description="Disordered" evidence="1">
    <location>
        <begin position="145"/>
        <end position="186"/>
    </location>
</feature>
<organism evidence="3">
    <name type="scientific">Theileria annulata</name>
    <dbReference type="NCBI Taxonomy" id="5874"/>
    <lineage>
        <taxon>Eukaryota</taxon>
        <taxon>Sar</taxon>
        <taxon>Alveolata</taxon>
        <taxon>Apicomplexa</taxon>
        <taxon>Aconoidasida</taxon>
        <taxon>Piroplasmida</taxon>
        <taxon>Theileriidae</taxon>
        <taxon>Theileria</taxon>
    </lineage>
</organism>
<dbReference type="AlphaFoldDB" id="A0A3B0MLA4"/>
<dbReference type="EMBL" id="UIVT01000001">
    <property type="protein sequence ID" value="SVP89111.1"/>
    <property type="molecule type" value="Genomic_DNA"/>
</dbReference>
<feature type="compositionally biased region" description="Gly residues" evidence="1">
    <location>
        <begin position="367"/>
        <end position="384"/>
    </location>
</feature>
<feature type="region of interest" description="Disordered" evidence="1">
    <location>
        <begin position="263"/>
        <end position="403"/>
    </location>
</feature>
<feature type="compositionally biased region" description="Polar residues" evidence="1">
    <location>
        <begin position="488"/>
        <end position="503"/>
    </location>
</feature>